<reference evidence="3" key="1">
    <citation type="journal article" date="2019" name="Int. J. Syst. Evol. Microbiol.">
        <title>The Global Catalogue of Microorganisms (GCM) 10K type strain sequencing project: providing services to taxonomists for standard genome sequencing and annotation.</title>
        <authorList>
            <consortium name="The Broad Institute Genomics Platform"/>
            <consortium name="The Broad Institute Genome Sequencing Center for Infectious Disease"/>
            <person name="Wu L."/>
            <person name="Ma J."/>
        </authorList>
    </citation>
    <scope>NUCLEOTIDE SEQUENCE [LARGE SCALE GENOMIC DNA]</scope>
    <source>
        <strain evidence="3">CGMCC 1.14966</strain>
    </source>
</reference>
<dbReference type="InterPro" id="IPR025665">
    <property type="entry name" value="Beta-barrel_OMP_2"/>
</dbReference>
<accession>A0ABQ2AJA5</accession>
<evidence type="ECO:0000313" key="2">
    <source>
        <dbReference type="EMBL" id="GGH91343.1"/>
    </source>
</evidence>
<comment type="caution">
    <text evidence="2">The sequence shown here is derived from an EMBL/GenBank/DDBJ whole genome shotgun (WGS) entry which is preliminary data.</text>
</comment>
<dbReference type="EMBL" id="BMGY01000070">
    <property type="protein sequence ID" value="GGH91343.1"/>
    <property type="molecule type" value="Genomic_DNA"/>
</dbReference>
<dbReference type="InterPro" id="IPR011250">
    <property type="entry name" value="OMP/PagP_B-barrel"/>
</dbReference>
<proteinExistence type="predicted"/>
<evidence type="ECO:0000259" key="1">
    <source>
        <dbReference type="Pfam" id="PF13568"/>
    </source>
</evidence>
<dbReference type="Pfam" id="PF13568">
    <property type="entry name" value="OMP_b-brl_2"/>
    <property type="match status" value="1"/>
</dbReference>
<protein>
    <recommendedName>
        <fullName evidence="1">Outer membrane protein beta-barrel domain-containing protein</fullName>
    </recommendedName>
</protein>
<feature type="domain" description="Outer membrane protein beta-barrel" evidence="1">
    <location>
        <begin position="43"/>
        <end position="199"/>
    </location>
</feature>
<gene>
    <name evidence="2" type="ORF">GCM10011495_39240</name>
</gene>
<evidence type="ECO:0000313" key="3">
    <source>
        <dbReference type="Proteomes" id="UP000637774"/>
    </source>
</evidence>
<organism evidence="2 3">
    <name type="scientific">Hymenobacter frigidus</name>
    <dbReference type="NCBI Taxonomy" id="1524095"/>
    <lineage>
        <taxon>Bacteria</taxon>
        <taxon>Pseudomonadati</taxon>
        <taxon>Bacteroidota</taxon>
        <taxon>Cytophagia</taxon>
        <taxon>Cytophagales</taxon>
        <taxon>Hymenobacteraceae</taxon>
        <taxon>Hymenobacter</taxon>
    </lineage>
</organism>
<keyword evidence="3" id="KW-1185">Reference proteome</keyword>
<name>A0ABQ2AJA5_9BACT</name>
<sequence>MFNNSIDYIITPSFTADSLSFLTMKKVSLSLGLLIGIASAANAQEARFGIKAGVNLASLTNNNTESKKNLVGFAAGLMADFSFSDLISLHPEVLFSQKGVKYTSGGGGYAGGGNTAQIRINYVDVPLLLRVKADGLFFEAGPQVGFLASQKFEVNNTTISTSTDGTRKVDVGYIAGVGYQLPQGLELGVRYNGGISDLSDPSAGEKTRNSVFQFQLGYLFGGK</sequence>
<dbReference type="Proteomes" id="UP000637774">
    <property type="component" value="Unassembled WGS sequence"/>
</dbReference>
<dbReference type="SUPFAM" id="SSF56925">
    <property type="entry name" value="OMPA-like"/>
    <property type="match status" value="1"/>
</dbReference>